<dbReference type="SUPFAM" id="SSF160527">
    <property type="entry name" value="V-type ATPase subunit E-like"/>
    <property type="match status" value="1"/>
</dbReference>
<keyword evidence="2 4" id="KW-0813">Transport</keyword>
<dbReference type="STRING" id="137838.GCA_001458595_01899"/>
<dbReference type="Proteomes" id="UP000220840">
    <property type="component" value="Unassembled WGS sequence"/>
</dbReference>
<evidence type="ECO:0000313" key="10">
    <source>
        <dbReference type="Proteomes" id="UP000220840"/>
    </source>
</evidence>
<dbReference type="OrthoDB" id="1749765at2"/>
<reference evidence="7" key="4">
    <citation type="submission" date="2022-10" db="EMBL/GenBank/DDBJ databases">
        <authorList>
            <person name="Aires J."/>
            <person name="Mesa V."/>
        </authorList>
    </citation>
    <scope>NUCLEOTIDE SEQUENCE</scope>
    <source>
        <strain evidence="7">Clostridium neonatale JD116</strain>
    </source>
</reference>
<dbReference type="RefSeq" id="WP_058294736.1">
    <property type="nucleotide sequence ID" value="NZ_CAKJVE010000004.1"/>
</dbReference>
<keyword evidence="5" id="KW-0175">Coiled coil</keyword>
<dbReference type="AlphaFoldDB" id="A0A2A7MGJ6"/>
<comment type="function">
    <text evidence="4">Produces ATP from ADP in the presence of a proton gradient across the membrane.</text>
</comment>
<dbReference type="EMBL" id="CAMTCP010000235">
    <property type="protein sequence ID" value="CAI3615227.1"/>
    <property type="molecule type" value="Genomic_DNA"/>
</dbReference>
<reference evidence="8 10" key="1">
    <citation type="submission" date="2017-10" db="EMBL/GenBank/DDBJ databases">
        <title>Effective Description of Clostridium neonatale sp. nov. linked to necrotizing enterocolitis in neonates and a clarification of species assignable to the genus Clostridium (Prazmowski 1880) emend. Lawson and Rainey 2016.</title>
        <authorList>
            <person name="Bernard K."/>
            <person name="Burdz T."/>
            <person name="Wiebe D."/>
            <person name="Balcewich B."/>
            <person name="Alfa M."/>
            <person name="Bernier A.-M."/>
        </authorList>
    </citation>
    <scope>NUCLEOTIDE SEQUENCE [LARGE SCALE GENOMIC DNA]</scope>
    <source>
        <strain evidence="8 10">LCDC99A005</strain>
    </source>
</reference>
<evidence type="ECO:0000313" key="8">
    <source>
        <dbReference type="EMBL" id="PEG30563.1"/>
    </source>
</evidence>
<gene>
    <name evidence="9" type="primary">atpE_3</name>
    <name evidence="4" type="synonym">atpE</name>
    <name evidence="6" type="synonym">ntpE</name>
    <name evidence="7" type="ORF">CNEO2_380051</name>
    <name evidence="6" type="ORF">CNEO_43978</name>
    <name evidence="9" type="ORF">CNEONATNEC25_01561</name>
    <name evidence="8" type="ORF">CQ394_02230</name>
</gene>
<evidence type="ECO:0000313" key="11">
    <source>
        <dbReference type="Proteomes" id="UP000431451"/>
    </source>
</evidence>
<evidence type="ECO:0000256" key="3">
    <source>
        <dbReference type="ARBA" id="ARBA00023065"/>
    </source>
</evidence>
<evidence type="ECO:0000256" key="5">
    <source>
        <dbReference type="SAM" id="Coils"/>
    </source>
</evidence>
<comment type="similarity">
    <text evidence="1 4">Belongs to the V-ATPase E subunit family.</text>
</comment>
<reference evidence="6" key="3">
    <citation type="submission" date="2021-10" db="EMBL/GenBank/DDBJ databases">
        <authorList>
            <person name="Mesa V."/>
        </authorList>
    </citation>
    <scope>NUCLEOTIDE SEQUENCE</scope>
    <source>
        <strain evidence="6">CC3_PB</strain>
    </source>
</reference>
<feature type="coiled-coil region" evidence="5">
    <location>
        <begin position="12"/>
        <end position="55"/>
    </location>
</feature>
<dbReference type="EMBL" id="CAKJVE010000004">
    <property type="protein sequence ID" value="CAG9709127.1"/>
    <property type="molecule type" value="Genomic_DNA"/>
</dbReference>
<keyword evidence="4" id="KW-0375">Hydrogen ion transport</keyword>
<evidence type="ECO:0000256" key="2">
    <source>
        <dbReference type="ARBA" id="ARBA00022448"/>
    </source>
</evidence>
<dbReference type="Pfam" id="PF01991">
    <property type="entry name" value="vATP-synt_E"/>
    <property type="match status" value="1"/>
</dbReference>
<dbReference type="InterPro" id="IPR002842">
    <property type="entry name" value="ATPase_V1_Esu"/>
</dbReference>
<keyword evidence="10" id="KW-1185">Reference proteome</keyword>
<organism evidence="8 10">
    <name type="scientific">Clostridium neonatale</name>
    <dbReference type="NCBI Taxonomy" id="137838"/>
    <lineage>
        <taxon>Bacteria</taxon>
        <taxon>Bacillati</taxon>
        <taxon>Bacillota</taxon>
        <taxon>Clostridia</taxon>
        <taxon>Eubacteriales</taxon>
        <taxon>Clostridiaceae</taxon>
        <taxon>Clostridium</taxon>
    </lineage>
</organism>
<accession>A0A2A7MGJ6</accession>
<keyword evidence="4" id="KW-0066">ATP synthesis</keyword>
<dbReference type="GO" id="GO:0046961">
    <property type="term" value="F:proton-transporting ATPase activity, rotational mechanism"/>
    <property type="evidence" value="ECO:0007669"/>
    <property type="project" value="InterPro"/>
</dbReference>
<dbReference type="Proteomes" id="UP001189143">
    <property type="component" value="Unassembled WGS sequence"/>
</dbReference>
<dbReference type="GO" id="GO:0005524">
    <property type="term" value="F:ATP binding"/>
    <property type="evidence" value="ECO:0007669"/>
    <property type="project" value="UniProtKB-UniRule"/>
</dbReference>
<dbReference type="Proteomes" id="UP000431451">
    <property type="component" value="Unassembled WGS sequence"/>
</dbReference>
<dbReference type="GeneID" id="68876908"/>
<name>A0A2A7MGJ6_9CLOT</name>
<dbReference type="GO" id="GO:0046933">
    <property type="term" value="F:proton-transporting ATP synthase activity, rotational mechanism"/>
    <property type="evidence" value="ECO:0007669"/>
    <property type="project" value="UniProtKB-UniRule"/>
</dbReference>
<dbReference type="GO" id="GO:0033178">
    <property type="term" value="C:proton-transporting two-sector ATPase complex, catalytic domain"/>
    <property type="evidence" value="ECO:0007669"/>
    <property type="project" value="InterPro"/>
</dbReference>
<dbReference type="Gene3D" id="1.20.5.620">
    <property type="entry name" value="F1F0 ATP synthase subunit B, membrane domain"/>
    <property type="match status" value="1"/>
</dbReference>
<dbReference type="EMBL" id="UWJD01000001">
    <property type="protein sequence ID" value="VCT83963.1"/>
    <property type="molecule type" value="Genomic_DNA"/>
</dbReference>
<reference evidence="9 11" key="2">
    <citation type="submission" date="2018-06" db="EMBL/GenBank/DDBJ databases">
        <authorList>
            <consortium name="IHU Genomes"/>
        </authorList>
    </citation>
    <scope>NUCLEOTIDE SEQUENCE [LARGE SCALE GENOMIC DNA]</scope>
    <source>
        <strain evidence="9 11">NEC25</strain>
    </source>
</reference>
<dbReference type="EMBL" id="PDCJ01000001">
    <property type="protein sequence ID" value="PEG30563.1"/>
    <property type="molecule type" value="Genomic_DNA"/>
</dbReference>
<protein>
    <recommendedName>
        <fullName evidence="4">V-type proton ATPase subunit E</fullName>
    </recommendedName>
    <alternativeName>
        <fullName evidence="4">V-ATPase subunit E</fullName>
    </alternativeName>
</protein>
<dbReference type="HAMAP" id="MF_00311">
    <property type="entry name" value="ATP_synth_E_arch"/>
    <property type="match status" value="1"/>
</dbReference>
<evidence type="ECO:0000256" key="1">
    <source>
        <dbReference type="ARBA" id="ARBA00005901"/>
    </source>
</evidence>
<evidence type="ECO:0000313" key="6">
    <source>
        <dbReference type="EMBL" id="CAG9709127.1"/>
    </source>
</evidence>
<dbReference type="Proteomes" id="UP000789738">
    <property type="component" value="Unassembled WGS sequence"/>
</dbReference>
<evidence type="ECO:0000313" key="9">
    <source>
        <dbReference type="EMBL" id="VCT83963.1"/>
    </source>
</evidence>
<sequence>MSNISNLTSKILEDAEDKKTSILNDANEQRDKIIAKKEEEASAEEKLILERAERDAAARKERIISGAELNSRNEKLAAKQKVINSVFESSVEALCNLSNEELKDFVTDSILNSGIEGNQNLILNEEGAKVITTEVLNEINNKLNSKATITLSSEKRNFKGGFILEKDGIEINNTYEALVSSIKDDLSLKVAQVLFN</sequence>
<evidence type="ECO:0000313" key="7">
    <source>
        <dbReference type="EMBL" id="CAI3615227.1"/>
    </source>
</evidence>
<keyword evidence="3 4" id="KW-0406">Ion transport</keyword>
<dbReference type="GO" id="GO:0042777">
    <property type="term" value="P:proton motive force-driven plasma membrane ATP synthesis"/>
    <property type="evidence" value="ECO:0007669"/>
    <property type="project" value="UniProtKB-UniRule"/>
</dbReference>
<evidence type="ECO:0000256" key="4">
    <source>
        <dbReference type="HAMAP-Rule" id="MF_00311"/>
    </source>
</evidence>
<proteinExistence type="inferred from homology"/>